<evidence type="ECO:0000259" key="7">
    <source>
        <dbReference type="SMART" id="SM00849"/>
    </source>
</evidence>
<dbReference type="Proteomes" id="UP000037660">
    <property type="component" value="Unassembled WGS sequence"/>
</dbReference>
<dbReference type="InterPro" id="IPR035681">
    <property type="entry name" value="ComA-like_MBL"/>
</dbReference>
<dbReference type="NCBIfam" id="TIGR00360">
    <property type="entry name" value="ComEC_N-term"/>
    <property type="match status" value="1"/>
</dbReference>
<organism evidence="8 9">
    <name type="scientific">Piscinibacter sakaiensis</name>
    <name type="common">Ideonella sakaiensis</name>
    <dbReference type="NCBI Taxonomy" id="1547922"/>
    <lineage>
        <taxon>Bacteria</taxon>
        <taxon>Pseudomonadati</taxon>
        <taxon>Pseudomonadota</taxon>
        <taxon>Betaproteobacteria</taxon>
        <taxon>Burkholderiales</taxon>
        <taxon>Sphaerotilaceae</taxon>
        <taxon>Piscinibacter</taxon>
    </lineage>
</organism>
<dbReference type="NCBIfam" id="TIGR00361">
    <property type="entry name" value="ComEC_Rec2"/>
    <property type="match status" value="1"/>
</dbReference>
<accession>A0A0K8P7B2</accession>
<evidence type="ECO:0000256" key="3">
    <source>
        <dbReference type="ARBA" id="ARBA00022692"/>
    </source>
</evidence>
<keyword evidence="4 6" id="KW-1133">Transmembrane helix</keyword>
<feature type="transmembrane region" description="Helical" evidence="6">
    <location>
        <begin position="486"/>
        <end position="505"/>
    </location>
</feature>
<evidence type="ECO:0000313" key="8">
    <source>
        <dbReference type="EMBL" id="GAP38512.1"/>
    </source>
</evidence>
<comment type="caution">
    <text evidence="8">The sequence shown here is derived from an EMBL/GenBank/DDBJ whole genome shotgun (WGS) entry which is preliminary data.</text>
</comment>
<keyword evidence="5 6" id="KW-0472">Membrane</keyword>
<dbReference type="PANTHER" id="PTHR30619">
    <property type="entry name" value="DNA INTERNALIZATION/COMPETENCE PROTEIN COMEC/REC2"/>
    <property type="match status" value="1"/>
</dbReference>
<dbReference type="Pfam" id="PF00753">
    <property type="entry name" value="Lactamase_B"/>
    <property type="match status" value="1"/>
</dbReference>
<dbReference type="GO" id="GO:0016787">
    <property type="term" value="F:hydrolase activity"/>
    <property type="evidence" value="ECO:0007669"/>
    <property type="project" value="UniProtKB-KW"/>
</dbReference>
<feature type="transmembrane region" description="Helical" evidence="6">
    <location>
        <begin position="432"/>
        <end position="451"/>
    </location>
</feature>
<reference evidence="8 9" key="2">
    <citation type="journal article" date="2016" name="Science">
        <title>A bacterium that degrades and assimilates poly(ethylene terephthalate).</title>
        <authorList>
            <person name="Yoshida S."/>
            <person name="Hiraga K."/>
            <person name="Takehana T."/>
            <person name="Taniguchi I."/>
            <person name="Yamaji H."/>
            <person name="Maeda Y."/>
            <person name="Toyohara K."/>
            <person name="Miyamoto K."/>
            <person name="Kimura Y."/>
            <person name="Oda K."/>
        </authorList>
    </citation>
    <scope>NUCLEOTIDE SEQUENCE [LARGE SCALE GENOMIC DNA]</scope>
    <source>
        <strain evidence="9">NBRC 110686 / TISTR 2288 / 201-F6</strain>
    </source>
</reference>
<dbReference type="Pfam" id="PF03772">
    <property type="entry name" value="Competence"/>
    <property type="match status" value="1"/>
</dbReference>
<evidence type="ECO:0000256" key="2">
    <source>
        <dbReference type="ARBA" id="ARBA00022475"/>
    </source>
</evidence>
<evidence type="ECO:0000256" key="4">
    <source>
        <dbReference type="ARBA" id="ARBA00022989"/>
    </source>
</evidence>
<dbReference type="InterPro" id="IPR004797">
    <property type="entry name" value="Competence_ComEC/Rec2"/>
</dbReference>
<keyword evidence="9" id="KW-1185">Reference proteome</keyword>
<dbReference type="GO" id="GO:0005886">
    <property type="term" value="C:plasma membrane"/>
    <property type="evidence" value="ECO:0007669"/>
    <property type="project" value="UniProtKB-SubCell"/>
</dbReference>
<dbReference type="OrthoDB" id="9761531at2"/>
<dbReference type="InterPro" id="IPR052159">
    <property type="entry name" value="Competence_DNA_uptake"/>
</dbReference>
<dbReference type="InterPro" id="IPR001279">
    <property type="entry name" value="Metallo-B-lactamas"/>
</dbReference>
<feature type="transmembrane region" description="Helical" evidence="6">
    <location>
        <begin position="374"/>
        <end position="392"/>
    </location>
</feature>
<dbReference type="InterPro" id="IPR004477">
    <property type="entry name" value="ComEC_N"/>
</dbReference>
<dbReference type="SUPFAM" id="SSF56281">
    <property type="entry name" value="Metallo-hydrolase/oxidoreductase"/>
    <property type="match status" value="1"/>
</dbReference>
<reference evidence="9" key="1">
    <citation type="submission" date="2015-07" db="EMBL/GenBank/DDBJ databases">
        <title>Discovery of a poly(ethylene terephthalate assimilation.</title>
        <authorList>
            <person name="Yoshida S."/>
            <person name="Hiraga K."/>
            <person name="Takehana T."/>
            <person name="Taniguchi I."/>
            <person name="Yamaji H."/>
            <person name="Maeda Y."/>
            <person name="Toyohara K."/>
            <person name="Miyamoto K."/>
            <person name="Kimura Y."/>
            <person name="Oda K."/>
        </authorList>
    </citation>
    <scope>NUCLEOTIDE SEQUENCE [LARGE SCALE GENOMIC DNA]</scope>
    <source>
        <strain evidence="9">NBRC 110686 / TISTR 2288 / 201-F6</strain>
    </source>
</reference>
<feature type="transmembrane region" description="Helical" evidence="6">
    <location>
        <begin position="61"/>
        <end position="84"/>
    </location>
</feature>
<dbReference type="CDD" id="cd07731">
    <property type="entry name" value="ComA-like_MBL-fold"/>
    <property type="match status" value="1"/>
</dbReference>
<dbReference type="STRING" id="1547922.ISF6_4970"/>
<feature type="transmembrane region" description="Helical" evidence="6">
    <location>
        <begin position="457"/>
        <end position="479"/>
    </location>
</feature>
<dbReference type="RefSeq" id="WP_054022367.1">
    <property type="nucleotide sequence ID" value="NZ_BBYR01000077.1"/>
</dbReference>
<dbReference type="InterPro" id="IPR025405">
    <property type="entry name" value="DUF4131"/>
</dbReference>
<protein>
    <submittedName>
        <fullName evidence="8">Putative hydrolase of the metallo-beta-lactamase superfamily</fullName>
    </submittedName>
</protein>
<dbReference type="InterPro" id="IPR036866">
    <property type="entry name" value="RibonucZ/Hydroxyglut_hydro"/>
</dbReference>
<feature type="transmembrane region" description="Helical" evidence="6">
    <location>
        <begin position="274"/>
        <end position="297"/>
    </location>
</feature>
<evidence type="ECO:0000313" key="9">
    <source>
        <dbReference type="Proteomes" id="UP000037660"/>
    </source>
</evidence>
<evidence type="ECO:0000256" key="6">
    <source>
        <dbReference type="SAM" id="Phobius"/>
    </source>
</evidence>
<evidence type="ECO:0000256" key="1">
    <source>
        <dbReference type="ARBA" id="ARBA00004651"/>
    </source>
</evidence>
<gene>
    <name evidence="8" type="ORF">ISF6_4970</name>
</gene>
<keyword evidence="3 6" id="KW-0812">Transmembrane</keyword>
<name>A0A0K8P7B2_PISS1</name>
<feature type="domain" description="Metallo-beta-lactamase" evidence="7">
    <location>
        <begin position="573"/>
        <end position="772"/>
    </location>
</feature>
<dbReference type="Gene3D" id="3.60.15.10">
    <property type="entry name" value="Ribonuclease Z/Hydroxyacylglutathione hydrolase-like"/>
    <property type="match status" value="1"/>
</dbReference>
<feature type="transmembrane region" description="Helical" evidence="6">
    <location>
        <begin position="517"/>
        <end position="538"/>
    </location>
</feature>
<proteinExistence type="predicted"/>
<comment type="subcellular location">
    <subcellularLocation>
        <location evidence="1">Cell membrane</location>
        <topology evidence="1">Multi-pass membrane protein</topology>
    </subcellularLocation>
</comment>
<sequence>MPPEPPPRAPAARAGRLAAAGLGWLLGIAALMQAPQLPTPAQAVAALGGAALLACLRPRRAPAGLVLAATAVAAALLAAAWTTALGRPRLAERLPHALEGRDLVVIGRVASLPQWGAQGLRFRFETESARRPDGTPVRLPDRLSLGWTTGWHEDAVRSGPQAGLAAGQRWCFTLRLRRPHGTLNPHGHDLELAMLEQGVGAVGHVRDGPQPPQWLADTGRDAVDRLRQRVRDAILASVPDRRAAGVLAALAIGDQSAIGREDWQLYRDTGIAHLVAISGLHVTMFAWIAGGIVAALWRRHPRAPLRWATPQAARWGGLACAVGYAVLAGWGVPAQRTALMLAVVATLAGLGRQWPWPWVLLAAAVAVTAIDPWALLQPGFWLSFVAVGLLMASGPDPATGPRDGSPAAGTHGVAGRLRAAVWRLGLRPAAGLLRAQAIATLGLAPLGLVIFQQLSVVGLFANLVAVPLVTLLVTPLALLGAAWPPLWLAAAGLLRGLGAWLQWLADWPFAVWRPGAAPLWAQALGLLGALLLVLPWPLRLRLLALPLALPMAWPAERGPPPGRFELVALDVGQGSAVLLRTRRHLLLYDAGPRHGRDSDAGQRVLLPLLQGRGERRVDRLVLSHRDQDHVGGAASLLAAWPVGELVSSLEAGHPLLAGPVPQRPCRAGEAWHWDGVDFRWLHPVDALGGAASRLSPNARSCVLHVAGRGPGAGGVLLAGDIERPQELALVARDAARLPAEVLLLPHHGSRSSSSEALLAAVAPRVAVAQAGYRNRFGHPAPEVLARLRARGIAVVETARCGAWTWQGDAAVAEAHCERERRRRHWHDTPADGS</sequence>
<dbReference type="GO" id="GO:0030420">
    <property type="term" value="P:establishment of competence for transformation"/>
    <property type="evidence" value="ECO:0007669"/>
    <property type="project" value="InterPro"/>
</dbReference>
<evidence type="ECO:0000256" key="5">
    <source>
        <dbReference type="ARBA" id="ARBA00023136"/>
    </source>
</evidence>
<feature type="transmembrane region" description="Helical" evidence="6">
    <location>
        <begin position="312"/>
        <end position="330"/>
    </location>
</feature>
<dbReference type="SMART" id="SM00849">
    <property type="entry name" value="Lactamase_B"/>
    <property type="match status" value="1"/>
</dbReference>
<dbReference type="Pfam" id="PF13567">
    <property type="entry name" value="DUF4131"/>
    <property type="match status" value="1"/>
</dbReference>
<dbReference type="PANTHER" id="PTHR30619:SF1">
    <property type="entry name" value="RECOMBINATION PROTEIN 2"/>
    <property type="match status" value="1"/>
</dbReference>
<dbReference type="AlphaFoldDB" id="A0A0K8P7B2"/>
<keyword evidence="2" id="KW-1003">Cell membrane</keyword>
<keyword evidence="8" id="KW-0378">Hydrolase</keyword>
<dbReference type="EMBL" id="BBYR01000077">
    <property type="protein sequence ID" value="GAP38512.1"/>
    <property type="molecule type" value="Genomic_DNA"/>
</dbReference>